<reference evidence="2" key="1">
    <citation type="submission" date="2014-09" db="EMBL/GenBank/DDBJ databases">
        <authorList>
            <person name="Mudge J."/>
            <person name="Ramaraj T."/>
            <person name="Lindquist I.E."/>
            <person name="Bharti A.K."/>
            <person name="Sundararajan A."/>
            <person name="Cameron C.T."/>
            <person name="Woodward J.E."/>
            <person name="May G.D."/>
            <person name="Brubaker C."/>
            <person name="Broadhvest J."/>
            <person name="Wilkins T.A."/>
        </authorList>
    </citation>
    <scope>NUCLEOTIDE SEQUENCE</scope>
    <source>
        <strain evidence="2">cv. AKA8401</strain>
    </source>
</reference>
<dbReference type="Proteomes" id="UP000032142">
    <property type="component" value="Unassembled WGS sequence"/>
</dbReference>
<accession>A0A0B0N0F0</accession>
<protein>
    <submittedName>
        <fullName evidence="1">Superoxide-generating NADPH oxidase heavy chain subunit C</fullName>
    </submittedName>
</protein>
<organism evidence="1 2">
    <name type="scientific">Gossypium arboreum</name>
    <name type="common">Tree cotton</name>
    <name type="synonym">Gossypium nanking</name>
    <dbReference type="NCBI Taxonomy" id="29729"/>
    <lineage>
        <taxon>Eukaryota</taxon>
        <taxon>Viridiplantae</taxon>
        <taxon>Streptophyta</taxon>
        <taxon>Embryophyta</taxon>
        <taxon>Tracheophyta</taxon>
        <taxon>Spermatophyta</taxon>
        <taxon>Magnoliopsida</taxon>
        <taxon>eudicotyledons</taxon>
        <taxon>Gunneridae</taxon>
        <taxon>Pentapetalae</taxon>
        <taxon>rosids</taxon>
        <taxon>malvids</taxon>
        <taxon>Malvales</taxon>
        <taxon>Malvaceae</taxon>
        <taxon>Malvoideae</taxon>
        <taxon>Gossypium</taxon>
    </lineage>
</organism>
<proteinExistence type="predicted"/>
<sequence length="58" mass="6845">MFPSIWLNALITYISSNMLVTNYLYKSSNIDVLIKQCSFKSLSFYLKIFMPSQELYVH</sequence>
<gene>
    <name evidence="1" type="ORF">F383_34811</name>
</gene>
<evidence type="ECO:0000313" key="2">
    <source>
        <dbReference type="Proteomes" id="UP000032142"/>
    </source>
</evidence>
<comment type="caution">
    <text evidence="1">The sequence shown here is derived from an EMBL/GenBank/DDBJ whole genome shotgun (WGS) entry which is preliminary data.</text>
</comment>
<dbReference type="AlphaFoldDB" id="A0A0B0N0F0"/>
<name>A0A0B0N0F0_GOSAR</name>
<dbReference type="EMBL" id="JRRC01482785">
    <property type="protein sequence ID" value="KHG07813.1"/>
    <property type="molecule type" value="Genomic_DNA"/>
</dbReference>
<keyword evidence="2" id="KW-1185">Reference proteome</keyword>
<evidence type="ECO:0000313" key="1">
    <source>
        <dbReference type="EMBL" id="KHG07813.1"/>
    </source>
</evidence>